<gene>
    <name evidence="1" type="ORF">SAMN04515678_11256</name>
</gene>
<sequence>MDTDLGAIAAALAIIFLVAVASEILMETLRGAVAALFGGVFNSPFFAKTSTFKTALASVQDLLPAENEDAALMLARLRQAEAQARAIASDKTAEIETLVAAADSAAASFGITGVKKEVSNALPGILASVDVQERRRAVFIKICAAAIGVGLCTSAELNAFAPLIEAKSGDWGQVLTGIAAAGGSTFWHEQIERVRGIRTTVQAARDVVALPKKAEITLSRPGAPLSGSSAAG</sequence>
<accession>A0A1I2BZR2</accession>
<protein>
    <submittedName>
        <fullName evidence="1">Uncharacterized protein</fullName>
    </submittedName>
</protein>
<dbReference type="RefSeq" id="WP_149757369.1">
    <property type="nucleotide sequence ID" value="NZ_FOMS01000012.1"/>
</dbReference>
<proteinExistence type="predicted"/>
<evidence type="ECO:0000313" key="2">
    <source>
        <dbReference type="Proteomes" id="UP000325289"/>
    </source>
</evidence>
<keyword evidence="2" id="KW-1185">Reference proteome</keyword>
<dbReference type="Proteomes" id="UP000325289">
    <property type="component" value="Unassembled WGS sequence"/>
</dbReference>
<reference evidence="1 2" key="1">
    <citation type="submission" date="2016-10" db="EMBL/GenBank/DDBJ databases">
        <authorList>
            <person name="Varghese N."/>
            <person name="Submissions S."/>
        </authorList>
    </citation>
    <scope>NUCLEOTIDE SEQUENCE [LARGE SCALE GENOMIC DNA]</scope>
    <source>
        <strain evidence="2">YIM D21,KCTC 23444,ACCC 10710</strain>
    </source>
</reference>
<organism evidence="1 2">
    <name type="scientific">Roseivivax sediminis</name>
    <dbReference type="NCBI Taxonomy" id="936889"/>
    <lineage>
        <taxon>Bacteria</taxon>
        <taxon>Pseudomonadati</taxon>
        <taxon>Pseudomonadota</taxon>
        <taxon>Alphaproteobacteria</taxon>
        <taxon>Rhodobacterales</taxon>
        <taxon>Roseobacteraceae</taxon>
        <taxon>Roseivivax</taxon>
    </lineage>
</organism>
<name>A0A1I2BZR2_9RHOB</name>
<evidence type="ECO:0000313" key="1">
    <source>
        <dbReference type="EMBL" id="SFE61676.1"/>
    </source>
</evidence>
<dbReference type="EMBL" id="FOMS01000012">
    <property type="protein sequence ID" value="SFE61676.1"/>
    <property type="molecule type" value="Genomic_DNA"/>
</dbReference>
<dbReference type="AlphaFoldDB" id="A0A1I2BZR2"/>